<feature type="chain" id="PRO_5041984349" description="Transmembrane protein" evidence="2">
    <location>
        <begin position="32"/>
        <end position="99"/>
    </location>
</feature>
<feature type="signal peptide" evidence="2">
    <location>
        <begin position="1"/>
        <end position="31"/>
    </location>
</feature>
<keyword evidence="2" id="KW-0732">Signal</keyword>
<organism evidence="3 4">
    <name type="scientific">Quillaja saponaria</name>
    <name type="common">Soap bark tree</name>
    <dbReference type="NCBI Taxonomy" id="32244"/>
    <lineage>
        <taxon>Eukaryota</taxon>
        <taxon>Viridiplantae</taxon>
        <taxon>Streptophyta</taxon>
        <taxon>Embryophyta</taxon>
        <taxon>Tracheophyta</taxon>
        <taxon>Spermatophyta</taxon>
        <taxon>Magnoliopsida</taxon>
        <taxon>eudicotyledons</taxon>
        <taxon>Gunneridae</taxon>
        <taxon>Pentapetalae</taxon>
        <taxon>rosids</taxon>
        <taxon>fabids</taxon>
        <taxon>Fabales</taxon>
        <taxon>Quillajaceae</taxon>
        <taxon>Quillaja</taxon>
    </lineage>
</organism>
<evidence type="ECO:0000256" key="1">
    <source>
        <dbReference type="SAM" id="MobiDB-lite"/>
    </source>
</evidence>
<evidence type="ECO:0000313" key="4">
    <source>
        <dbReference type="Proteomes" id="UP001163823"/>
    </source>
</evidence>
<protein>
    <recommendedName>
        <fullName evidence="5">Transmembrane protein</fullName>
    </recommendedName>
</protein>
<dbReference type="EMBL" id="JARAOO010000005">
    <property type="protein sequence ID" value="KAJ7969230.1"/>
    <property type="molecule type" value="Genomic_DNA"/>
</dbReference>
<evidence type="ECO:0008006" key="5">
    <source>
        <dbReference type="Google" id="ProtNLM"/>
    </source>
</evidence>
<dbReference type="Proteomes" id="UP001163823">
    <property type="component" value="Chromosome 5"/>
</dbReference>
<dbReference type="KEGG" id="qsa:O6P43_013224"/>
<gene>
    <name evidence="3" type="ORF">O6P43_013224</name>
</gene>
<keyword evidence="4" id="KW-1185">Reference proteome</keyword>
<feature type="region of interest" description="Disordered" evidence="1">
    <location>
        <begin position="35"/>
        <end position="59"/>
    </location>
</feature>
<accession>A0AAD7M3A4</accession>
<evidence type="ECO:0000313" key="3">
    <source>
        <dbReference type="EMBL" id="KAJ7969230.1"/>
    </source>
</evidence>
<evidence type="ECO:0000256" key="2">
    <source>
        <dbReference type="SAM" id="SignalP"/>
    </source>
</evidence>
<name>A0AAD7M3A4_QUISA</name>
<sequence>MGFQRFCTVVLNLMLLLSFVAVTNLVTPTIARQLKKSSAEEGIGNNEREMEDSSIGSKNKDKLMELDDANNLPLVPQIPFATPIPQIPFASPIPQIPFE</sequence>
<proteinExistence type="predicted"/>
<comment type="caution">
    <text evidence="3">The sequence shown here is derived from an EMBL/GenBank/DDBJ whole genome shotgun (WGS) entry which is preliminary data.</text>
</comment>
<dbReference type="AlphaFoldDB" id="A0AAD7M3A4"/>
<reference evidence="3" key="1">
    <citation type="journal article" date="2023" name="Science">
        <title>Elucidation of the pathway for biosynthesis of saponin adjuvants from the soapbark tree.</title>
        <authorList>
            <person name="Reed J."/>
            <person name="Orme A."/>
            <person name="El-Demerdash A."/>
            <person name="Owen C."/>
            <person name="Martin L.B.B."/>
            <person name="Misra R.C."/>
            <person name="Kikuchi S."/>
            <person name="Rejzek M."/>
            <person name="Martin A.C."/>
            <person name="Harkess A."/>
            <person name="Leebens-Mack J."/>
            <person name="Louveau T."/>
            <person name="Stephenson M.J."/>
            <person name="Osbourn A."/>
        </authorList>
    </citation>
    <scope>NUCLEOTIDE SEQUENCE</scope>
    <source>
        <strain evidence="3">S10</strain>
    </source>
</reference>